<evidence type="ECO:0000256" key="11">
    <source>
        <dbReference type="ARBA" id="ARBA00045497"/>
    </source>
</evidence>
<dbReference type="SUPFAM" id="SSF143865">
    <property type="entry name" value="CorA soluble domain-like"/>
    <property type="match status" value="1"/>
</dbReference>
<dbReference type="GO" id="GO:0005886">
    <property type="term" value="C:plasma membrane"/>
    <property type="evidence" value="ECO:0007669"/>
    <property type="project" value="UniProtKB-SubCell"/>
</dbReference>
<organism evidence="13">
    <name type="scientific">freshwater metagenome</name>
    <dbReference type="NCBI Taxonomy" id="449393"/>
    <lineage>
        <taxon>unclassified sequences</taxon>
        <taxon>metagenomes</taxon>
        <taxon>ecological metagenomes</taxon>
    </lineage>
</organism>
<dbReference type="InterPro" id="IPR045863">
    <property type="entry name" value="CorA_TM1_TM2"/>
</dbReference>
<evidence type="ECO:0000256" key="2">
    <source>
        <dbReference type="ARBA" id="ARBA00009765"/>
    </source>
</evidence>
<dbReference type="GO" id="GO:0015095">
    <property type="term" value="F:magnesium ion transmembrane transporter activity"/>
    <property type="evidence" value="ECO:0007669"/>
    <property type="project" value="TreeGrafter"/>
</dbReference>
<reference evidence="13" key="1">
    <citation type="submission" date="2020-05" db="EMBL/GenBank/DDBJ databases">
        <authorList>
            <person name="Chiriac C."/>
            <person name="Salcher M."/>
            <person name="Ghai R."/>
            <person name="Kavagutti S V."/>
        </authorList>
    </citation>
    <scope>NUCLEOTIDE SEQUENCE</scope>
</reference>
<keyword evidence="8" id="KW-0406">Ion transport</keyword>
<name>A0A6J7JIP9_9ZZZZ</name>
<proteinExistence type="inferred from homology"/>
<comment type="similarity">
    <text evidence="2">Belongs to the CorA metal ion transporter (MIT) (TC 1.A.35) family.</text>
</comment>
<evidence type="ECO:0000256" key="4">
    <source>
        <dbReference type="ARBA" id="ARBA00022475"/>
    </source>
</evidence>
<evidence type="ECO:0000256" key="7">
    <source>
        <dbReference type="ARBA" id="ARBA00022989"/>
    </source>
</evidence>
<keyword evidence="5 12" id="KW-0812">Transmembrane</keyword>
<dbReference type="Gene3D" id="3.30.460.20">
    <property type="entry name" value="CorA soluble domain-like"/>
    <property type="match status" value="1"/>
</dbReference>
<gene>
    <name evidence="13" type="ORF">UFOPK3773_00982</name>
</gene>
<dbReference type="AlphaFoldDB" id="A0A6J7JIP9"/>
<feature type="transmembrane region" description="Helical" evidence="12">
    <location>
        <begin position="314"/>
        <end position="334"/>
    </location>
</feature>
<comment type="subcellular location">
    <subcellularLocation>
        <location evidence="1">Cell membrane</location>
        <topology evidence="1">Multi-pass membrane protein</topology>
    </subcellularLocation>
</comment>
<dbReference type="GO" id="GO:0050897">
    <property type="term" value="F:cobalt ion binding"/>
    <property type="evidence" value="ECO:0007669"/>
    <property type="project" value="TreeGrafter"/>
</dbReference>
<keyword evidence="6" id="KW-0460">Magnesium</keyword>
<dbReference type="Pfam" id="PF01544">
    <property type="entry name" value="CorA"/>
    <property type="match status" value="1"/>
</dbReference>
<dbReference type="PANTHER" id="PTHR46494">
    <property type="entry name" value="CORA FAMILY METAL ION TRANSPORTER (EUROFUNG)"/>
    <property type="match status" value="1"/>
</dbReference>
<evidence type="ECO:0000256" key="8">
    <source>
        <dbReference type="ARBA" id="ARBA00023065"/>
    </source>
</evidence>
<dbReference type="InterPro" id="IPR045861">
    <property type="entry name" value="CorA_cytoplasmic_dom"/>
</dbReference>
<protein>
    <submittedName>
        <fullName evidence="13">Unannotated protein</fullName>
    </submittedName>
</protein>
<dbReference type="CDD" id="cd12830">
    <property type="entry name" value="MtCorA-like"/>
    <property type="match status" value="1"/>
</dbReference>
<accession>A0A6J7JIP9</accession>
<evidence type="ECO:0000256" key="9">
    <source>
        <dbReference type="ARBA" id="ARBA00023136"/>
    </source>
</evidence>
<keyword evidence="9 12" id="KW-0472">Membrane</keyword>
<dbReference type="GO" id="GO:0000287">
    <property type="term" value="F:magnesium ion binding"/>
    <property type="evidence" value="ECO:0007669"/>
    <property type="project" value="TreeGrafter"/>
</dbReference>
<dbReference type="SUPFAM" id="SSF144083">
    <property type="entry name" value="Magnesium transport protein CorA, transmembrane region"/>
    <property type="match status" value="1"/>
</dbReference>
<keyword evidence="3" id="KW-0813">Transport</keyword>
<comment type="catalytic activity">
    <reaction evidence="10">
        <text>Mg(2+)(in) = Mg(2+)(out)</text>
        <dbReference type="Rhea" id="RHEA:29827"/>
        <dbReference type="ChEBI" id="CHEBI:18420"/>
    </reaction>
</comment>
<evidence type="ECO:0000256" key="10">
    <source>
        <dbReference type="ARBA" id="ARBA00034269"/>
    </source>
</evidence>
<evidence type="ECO:0000256" key="6">
    <source>
        <dbReference type="ARBA" id="ARBA00022842"/>
    </source>
</evidence>
<dbReference type="FunFam" id="1.20.58.340:FF:000004">
    <property type="entry name" value="Magnesium transport protein CorA"/>
    <property type="match status" value="1"/>
</dbReference>
<dbReference type="Gene3D" id="1.20.58.340">
    <property type="entry name" value="Magnesium transport protein CorA, transmembrane region"/>
    <property type="match status" value="2"/>
</dbReference>
<evidence type="ECO:0000256" key="12">
    <source>
        <dbReference type="SAM" id="Phobius"/>
    </source>
</evidence>
<evidence type="ECO:0000256" key="1">
    <source>
        <dbReference type="ARBA" id="ARBA00004651"/>
    </source>
</evidence>
<dbReference type="EMBL" id="CAFBNF010000096">
    <property type="protein sequence ID" value="CAB4943350.1"/>
    <property type="molecule type" value="Genomic_DNA"/>
</dbReference>
<evidence type="ECO:0000313" key="13">
    <source>
        <dbReference type="EMBL" id="CAB4943350.1"/>
    </source>
</evidence>
<dbReference type="InterPro" id="IPR002523">
    <property type="entry name" value="MgTranspt_CorA/ZnTranspt_ZntB"/>
</dbReference>
<comment type="function">
    <text evidence="11">Mediates influx of magnesium ions. Alternates between open and closed states. Activated by low cytoplasmic Mg(2+) levels. Inactive when cytoplasmic Mg(2+) levels are high.</text>
</comment>
<dbReference type="PANTHER" id="PTHR46494:SF1">
    <property type="entry name" value="CORA FAMILY METAL ION TRANSPORTER (EUROFUNG)"/>
    <property type="match status" value="1"/>
</dbReference>
<keyword evidence="4" id="KW-1003">Cell membrane</keyword>
<feature type="transmembrane region" description="Helical" evidence="12">
    <location>
        <begin position="283"/>
        <end position="302"/>
    </location>
</feature>
<evidence type="ECO:0000256" key="5">
    <source>
        <dbReference type="ARBA" id="ARBA00022692"/>
    </source>
</evidence>
<sequence>MIRGLGVYRDGRVTLSRDDLLGKAPEARQVGEQLRNVLRQVRADPDPSSFVWLGLYQPTVAEMSIVAEELGLPALQVEDSLNVRQRAKAEKQGDSTFLLFKVLKYVEETSDVETGQISMFVGKHFVVTVRFGGVGELQDVRSLLESKPDLLRLGVLSVVYEVMDDVVDGYTFVADELERDIDVIQESVFSQVRTDDSQAIYRLKREVIEMKRAVLPLVPAAHDRFEASILDMPEALTPYFRDISDHILRVSDQVEGYDNLLATLLSASTQRLELQQNSDMRQISAWVAIAAVPTMIAGIYGMNFDNIPELHWQHGYFMVISVMLGACGLMYRAFKRSGWL</sequence>
<dbReference type="GO" id="GO:0015087">
    <property type="term" value="F:cobalt ion transmembrane transporter activity"/>
    <property type="evidence" value="ECO:0007669"/>
    <property type="project" value="TreeGrafter"/>
</dbReference>
<evidence type="ECO:0000256" key="3">
    <source>
        <dbReference type="ARBA" id="ARBA00022448"/>
    </source>
</evidence>
<keyword evidence="7 12" id="KW-1133">Transmembrane helix</keyword>